<dbReference type="Proteomes" id="UP000184255">
    <property type="component" value="Unassembled WGS sequence"/>
</dbReference>
<evidence type="ECO:0000313" key="2">
    <source>
        <dbReference type="EMBL" id="CVK96615.1"/>
    </source>
</evidence>
<dbReference type="GeneID" id="65090198"/>
<keyword evidence="3" id="KW-1185">Reference proteome</keyword>
<evidence type="ECO:0000313" key="3">
    <source>
        <dbReference type="Proteomes" id="UP000184255"/>
    </source>
</evidence>
<gene>
    <name evidence="2" type="ORF">FMAN_10946</name>
</gene>
<reference evidence="3" key="1">
    <citation type="journal article" date="2016" name="Genome Biol. Evol.">
        <title>Comparative 'omics' of the Fusarium fujikuroi species complex highlights differences in genetic potential and metabolite synthesis.</title>
        <authorList>
            <person name="Niehaus E.-M."/>
            <person name="Muensterkoetter M."/>
            <person name="Proctor R.H."/>
            <person name="Brown D.W."/>
            <person name="Sharon A."/>
            <person name="Idan Y."/>
            <person name="Oren-Young L."/>
            <person name="Sieber C.M."/>
            <person name="Novak O."/>
            <person name="Pencik A."/>
            <person name="Tarkowska D."/>
            <person name="Hromadova K."/>
            <person name="Freeman S."/>
            <person name="Maymon M."/>
            <person name="Elazar M."/>
            <person name="Youssef S.A."/>
            <person name="El-Shabrawy E.S.M."/>
            <person name="Shalaby A.B.A."/>
            <person name="Houterman P."/>
            <person name="Brock N.L."/>
            <person name="Burkhardt I."/>
            <person name="Tsavkelova E.A."/>
            <person name="Dickschat J.S."/>
            <person name="Galuszka P."/>
            <person name="Gueldener U."/>
            <person name="Tudzynski B."/>
        </authorList>
    </citation>
    <scope>NUCLEOTIDE SEQUENCE [LARGE SCALE GENOMIC DNA]</scope>
    <source>
        <strain evidence="3">MRC7560</strain>
    </source>
</reference>
<evidence type="ECO:0000256" key="1">
    <source>
        <dbReference type="SAM" id="SignalP"/>
    </source>
</evidence>
<accession>A0A1L7TLT7</accession>
<organism evidence="2 3">
    <name type="scientific">Fusarium mangiferae</name>
    <name type="common">Mango malformation disease fungus</name>
    <dbReference type="NCBI Taxonomy" id="192010"/>
    <lineage>
        <taxon>Eukaryota</taxon>
        <taxon>Fungi</taxon>
        <taxon>Dikarya</taxon>
        <taxon>Ascomycota</taxon>
        <taxon>Pezizomycotina</taxon>
        <taxon>Sordariomycetes</taxon>
        <taxon>Hypocreomycetidae</taxon>
        <taxon>Hypocreales</taxon>
        <taxon>Nectriaceae</taxon>
        <taxon>Fusarium</taxon>
        <taxon>Fusarium fujikuroi species complex</taxon>
    </lineage>
</organism>
<keyword evidence="1" id="KW-0732">Signal</keyword>
<name>A0A1L7TLT7_FUSMA</name>
<dbReference type="EMBL" id="FCQH01000008">
    <property type="protein sequence ID" value="CVK96615.1"/>
    <property type="molecule type" value="Genomic_DNA"/>
</dbReference>
<evidence type="ECO:0008006" key="4">
    <source>
        <dbReference type="Google" id="ProtNLM"/>
    </source>
</evidence>
<dbReference type="VEuPathDB" id="FungiDB:FMAN_10946"/>
<protein>
    <recommendedName>
        <fullName evidence="4">AA1-like domain-containing protein</fullName>
    </recommendedName>
</protein>
<feature type="signal peptide" evidence="1">
    <location>
        <begin position="1"/>
        <end position="21"/>
    </location>
</feature>
<dbReference type="RefSeq" id="XP_041684033.1">
    <property type="nucleotide sequence ID" value="XM_041833695.1"/>
</dbReference>
<dbReference type="AlphaFoldDB" id="A0A1L7TLT7"/>
<proteinExistence type="predicted"/>
<feature type="chain" id="PRO_5012837826" description="AA1-like domain-containing protein" evidence="1">
    <location>
        <begin position="22"/>
        <end position="136"/>
    </location>
</feature>
<comment type="caution">
    <text evidence="2">The sequence shown here is derived from an EMBL/GenBank/DDBJ whole genome shotgun (WGS) entry which is preliminary data.</text>
</comment>
<sequence>MKFTLLTQAALAISSITGALANPTPDVSSSSDIDKRADCSLTVHYTKVWVESGLDRYRMWLITAPRNDKHLQLYCEAGYNAFYLTNVQCFWGSDGKYYIDASVARGPAGHKTIQDTHSAMCDDYERLTGCGTNREF</sequence>